<dbReference type="AlphaFoldDB" id="A0A848M384"/>
<proteinExistence type="inferred from homology"/>
<evidence type="ECO:0000256" key="3">
    <source>
        <dbReference type="ARBA" id="ARBA00022692"/>
    </source>
</evidence>
<keyword evidence="5 6" id="KW-0472">Membrane</keyword>
<feature type="transmembrane region" description="Helical" evidence="6">
    <location>
        <begin position="144"/>
        <end position="165"/>
    </location>
</feature>
<evidence type="ECO:0000256" key="2">
    <source>
        <dbReference type="ARBA" id="ARBA00022475"/>
    </source>
</evidence>
<comment type="caution">
    <text evidence="6">Lacks conserved residue(s) required for the propagation of feature annotation.</text>
</comment>
<dbReference type="PANTHER" id="PTHR12677:SF59">
    <property type="entry name" value="GOLGI APPARATUS MEMBRANE PROTEIN TVP38-RELATED"/>
    <property type="match status" value="1"/>
</dbReference>
<keyword evidence="9" id="KW-1185">Reference proteome</keyword>
<feature type="transmembrane region" description="Helical" evidence="6">
    <location>
        <begin position="70"/>
        <end position="90"/>
    </location>
</feature>
<comment type="caution">
    <text evidence="8">The sequence shown here is derived from an EMBL/GenBank/DDBJ whole genome shotgun (WGS) entry which is preliminary data.</text>
</comment>
<name>A0A848M384_PAELE</name>
<feature type="transmembrane region" description="Helical" evidence="6">
    <location>
        <begin position="34"/>
        <end position="64"/>
    </location>
</feature>
<evidence type="ECO:0000259" key="7">
    <source>
        <dbReference type="Pfam" id="PF09335"/>
    </source>
</evidence>
<gene>
    <name evidence="8" type="ORF">HII30_02065</name>
</gene>
<evidence type="ECO:0000256" key="1">
    <source>
        <dbReference type="ARBA" id="ARBA00004651"/>
    </source>
</evidence>
<organism evidence="8 9">
    <name type="scientific">Paenibacillus lemnae</name>
    <dbReference type="NCBI Taxonomy" id="1330551"/>
    <lineage>
        <taxon>Bacteria</taxon>
        <taxon>Bacillati</taxon>
        <taxon>Bacillota</taxon>
        <taxon>Bacilli</taxon>
        <taxon>Bacillales</taxon>
        <taxon>Paenibacillaceae</taxon>
        <taxon>Paenibacillus</taxon>
    </lineage>
</organism>
<dbReference type="Proteomes" id="UP000565468">
    <property type="component" value="Unassembled WGS sequence"/>
</dbReference>
<dbReference type="InterPro" id="IPR032816">
    <property type="entry name" value="VTT_dom"/>
</dbReference>
<evidence type="ECO:0000313" key="8">
    <source>
        <dbReference type="EMBL" id="NMO94572.1"/>
    </source>
</evidence>
<dbReference type="GO" id="GO:0005886">
    <property type="term" value="C:plasma membrane"/>
    <property type="evidence" value="ECO:0007669"/>
    <property type="project" value="UniProtKB-SubCell"/>
</dbReference>
<evidence type="ECO:0000256" key="4">
    <source>
        <dbReference type="ARBA" id="ARBA00022989"/>
    </source>
</evidence>
<feature type="transmembrane region" description="Helical" evidence="6">
    <location>
        <begin position="6"/>
        <end position="22"/>
    </location>
</feature>
<evidence type="ECO:0000256" key="6">
    <source>
        <dbReference type="RuleBase" id="RU366058"/>
    </source>
</evidence>
<sequence>MKTWLTPILYLTILCLMYYYRIEIFNWLEQDTSLLPVLALSTLFAVFPIVPYKAVIAVLGYVYGGTGGAAAAWFGTTAAAVIVYAAASLYKEPGRRLLARYRILDSFSKKAERHPFITILLARMIPVIPQMGINIYAGVTSMPFWLYFAATGLGKIPSLFLYAYLGSAFAGKFL</sequence>
<keyword evidence="3 6" id="KW-0812">Transmembrane</keyword>
<keyword evidence="2 6" id="KW-1003">Cell membrane</keyword>
<accession>A0A848M384</accession>
<dbReference type="EMBL" id="JABBPN010000002">
    <property type="protein sequence ID" value="NMO94572.1"/>
    <property type="molecule type" value="Genomic_DNA"/>
</dbReference>
<comment type="subcellular location">
    <subcellularLocation>
        <location evidence="1 6">Cell membrane</location>
        <topology evidence="1 6">Multi-pass membrane protein</topology>
    </subcellularLocation>
</comment>
<evidence type="ECO:0000256" key="5">
    <source>
        <dbReference type="ARBA" id="ARBA00023136"/>
    </source>
</evidence>
<reference evidence="8 9" key="1">
    <citation type="submission" date="2020-04" db="EMBL/GenBank/DDBJ databases">
        <title>Paenibacillus algicola sp. nov., a novel marine bacterium producing alginate lyase.</title>
        <authorList>
            <person name="Huang H."/>
        </authorList>
    </citation>
    <scope>NUCLEOTIDE SEQUENCE [LARGE SCALE GENOMIC DNA]</scope>
    <source>
        <strain evidence="8 9">L7-75</strain>
    </source>
</reference>
<dbReference type="PANTHER" id="PTHR12677">
    <property type="entry name" value="GOLGI APPARATUS MEMBRANE PROTEIN TVP38-RELATED"/>
    <property type="match status" value="1"/>
</dbReference>
<feature type="domain" description="VTT" evidence="7">
    <location>
        <begin position="50"/>
        <end position="167"/>
    </location>
</feature>
<dbReference type="RefSeq" id="WP_169503285.1">
    <property type="nucleotide sequence ID" value="NZ_JABBPN010000002.1"/>
</dbReference>
<comment type="similarity">
    <text evidence="6">Belongs to the TVP38/TMEM64 family.</text>
</comment>
<evidence type="ECO:0000313" key="9">
    <source>
        <dbReference type="Proteomes" id="UP000565468"/>
    </source>
</evidence>
<dbReference type="InterPro" id="IPR015414">
    <property type="entry name" value="TMEM64"/>
</dbReference>
<protein>
    <recommendedName>
        <fullName evidence="6">TVP38/TMEM64 family membrane protein</fullName>
    </recommendedName>
</protein>
<keyword evidence="4 6" id="KW-1133">Transmembrane helix</keyword>
<dbReference type="Pfam" id="PF09335">
    <property type="entry name" value="VTT_dom"/>
    <property type="match status" value="1"/>
</dbReference>